<dbReference type="AlphaFoldDB" id="A0AAD5BI63"/>
<reference evidence="1 2" key="1">
    <citation type="journal article" date="2022" name="DNA Res.">
        <title>Genome analysis of five recently described species of the CUG-Ser clade uncovers Candida theae as a new hybrid lineage with pathogenic potential in the Candida parapsilosis species complex.</title>
        <authorList>
            <person name="Mixao V."/>
            <person name="Del Olmo V."/>
            <person name="Hegedusova E."/>
            <person name="Saus E."/>
            <person name="Pryszcz L."/>
            <person name="Cillingova A."/>
            <person name="Nosek J."/>
            <person name="Gabaldon T."/>
        </authorList>
    </citation>
    <scope>NUCLEOTIDE SEQUENCE [LARGE SCALE GENOMIC DNA]</scope>
    <source>
        <strain evidence="1 2">CBS 12239</strain>
    </source>
</reference>
<dbReference type="RefSeq" id="XP_051610658.1">
    <property type="nucleotide sequence ID" value="XM_051755399.1"/>
</dbReference>
<comment type="caution">
    <text evidence="1">The sequence shown here is derived from an EMBL/GenBank/DDBJ whole genome shotgun (WGS) entry which is preliminary data.</text>
</comment>
<gene>
    <name evidence="1" type="ORF">KGF57_000884</name>
</gene>
<accession>A0AAD5BI63</accession>
<dbReference type="GeneID" id="76148943"/>
<dbReference type="EMBL" id="JAIHNG010000046">
    <property type="protein sequence ID" value="KAI5965091.1"/>
    <property type="molecule type" value="Genomic_DNA"/>
</dbReference>
<evidence type="ECO:0000313" key="2">
    <source>
        <dbReference type="Proteomes" id="UP001204833"/>
    </source>
</evidence>
<evidence type="ECO:0000313" key="1">
    <source>
        <dbReference type="EMBL" id="KAI5965091.1"/>
    </source>
</evidence>
<proteinExistence type="predicted"/>
<name>A0AAD5BI63_9ASCO</name>
<dbReference type="Proteomes" id="UP001204833">
    <property type="component" value="Unassembled WGS sequence"/>
</dbReference>
<keyword evidence="2" id="KW-1185">Reference proteome</keyword>
<organism evidence="1 2">
    <name type="scientific">Candida theae</name>
    <dbReference type="NCBI Taxonomy" id="1198502"/>
    <lineage>
        <taxon>Eukaryota</taxon>
        <taxon>Fungi</taxon>
        <taxon>Dikarya</taxon>
        <taxon>Ascomycota</taxon>
        <taxon>Saccharomycotina</taxon>
        <taxon>Pichiomycetes</taxon>
        <taxon>Debaryomycetaceae</taxon>
        <taxon>Candida/Lodderomyces clade</taxon>
        <taxon>Candida</taxon>
    </lineage>
</organism>
<sequence>MKDTTPPLHKLPKELLLQVLPFEDCILTQPLDISIPWLNFIDPRRCFRLLGRSGIGNARCGSKHDLELKYGKLIYINFGNHIDPKYLRKYIIFNASAIERVIFDFPDLVRCLKVWTGDVDHHEYLWFPSVNIQSCSSKHLRDVIFTDCTGLASEPTFRINSLLHQSNKVEELLYDLKFEFISNLKHVEIDMTVQNYVNLKNEIRECTRECHKIRPTSLHLYLTLENASTYPQKFPTEWVTSIFNLQLVEEFSLHYYNKSTSIDYLSDWIEQMPHLKSLNLGFGNLNFTQIPRQFTNGKANIQVKVDKKYFNSMQHKFNRCNWQEKKFRDHVIAYGPSS</sequence>
<protein>
    <submittedName>
        <fullName evidence="1">Uncharacterized protein</fullName>
    </submittedName>
</protein>